<keyword evidence="3" id="KW-1185">Reference proteome</keyword>
<dbReference type="EMBL" id="AP014959">
    <property type="protein sequence ID" value="BAS85224.1"/>
    <property type="molecule type" value="Genomic_DNA"/>
</dbReference>
<feature type="region of interest" description="Disordered" evidence="1">
    <location>
        <begin position="100"/>
        <end position="147"/>
    </location>
</feature>
<protein>
    <submittedName>
        <fullName evidence="2">Os03g0605550 protein</fullName>
    </submittedName>
</protein>
<reference evidence="3" key="1">
    <citation type="journal article" date="2005" name="Nature">
        <title>The map-based sequence of the rice genome.</title>
        <authorList>
            <consortium name="International rice genome sequencing project (IRGSP)"/>
            <person name="Matsumoto T."/>
            <person name="Wu J."/>
            <person name="Kanamori H."/>
            <person name="Katayose Y."/>
            <person name="Fujisawa M."/>
            <person name="Namiki N."/>
            <person name="Mizuno H."/>
            <person name="Yamamoto K."/>
            <person name="Antonio B.A."/>
            <person name="Baba T."/>
            <person name="Sakata K."/>
            <person name="Nagamura Y."/>
            <person name="Aoki H."/>
            <person name="Arikawa K."/>
            <person name="Arita K."/>
            <person name="Bito T."/>
            <person name="Chiden Y."/>
            <person name="Fujitsuka N."/>
            <person name="Fukunaka R."/>
            <person name="Hamada M."/>
            <person name="Harada C."/>
            <person name="Hayashi A."/>
            <person name="Hijishita S."/>
            <person name="Honda M."/>
            <person name="Hosokawa S."/>
            <person name="Ichikawa Y."/>
            <person name="Idonuma A."/>
            <person name="Iijima M."/>
            <person name="Ikeda M."/>
            <person name="Ikeno M."/>
            <person name="Ito K."/>
            <person name="Ito S."/>
            <person name="Ito T."/>
            <person name="Ito Y."/>
            <person name="Ito Y."/>
            <person name="Iwabuchi A."/>
            <person name="Kamiya K."/>
            <person name="Karasawa W."/>
            <person name="Kurita K."/>
            <person name="Katagiri S."/>
            <person name="Kikuta A."/>
            <person name="Kobayashi H."/>
            <person name="Kobayashi N."/>
            <person name="Machita K."/>
            <person name="Maehara T."/>
            <person name="Masukawa M."/>
            <person name="Mizubayashi T."/>
            <person name="Mukai Y."/>
            <person name="Nagasaki H."/>
            <person name="Nagata Y."/>
            <person name="Naito S."/>
            <person name="Nakashima M."/>
            <person name="Nakama Y."/>
            <person name="Nakamichi Y."/>
            <person name="Nakamura M."/>
            <person name="Meguro A."/>
            <person name="Negishi M."/>
            <person name="Ohta I."/>
            <person name="Ohta T."/>
            <person name="Okamoto M."/>
            <person name="Ono N."/>
            <person name="Saji S."/>
            <person name="Sakaguchi M."/>
            <person name="Sakai K."/>
            <person name="Shibata M."/>
            <person name="Shimokawa T."/>
            <person name="Song J."/>
            <person name="Takazaki Y."/>
            <person name="Terasawa K."/>
            <person name="Tsugane M."/>
            <person name="Tsuji K."/>
            <person name="Ueda S."/>
            <person name="Waki K."/>
            <person name="Yamagata H."/>
            <person name="Yamamoto M."/>
            <person name="Yamamoto S."/>
            <person name="Yamane H."/>
            <person name="Yoshiki S."/>
            <person name="Yoshihara R."/>
            <person name="Yukawa K."/>
            <person name="Zhong H."/>
            <person name="Yano M."/>
            <person name="Yuan Q."/>
            <person name="Ouyang S."/>
            <person name="Liu J."/>
            <person name="Jones K.M."/>
            <person name="Gansberger K."/>
            <person name="Moffat K."/>
            <person name="Hill J."/>
            <person name="Bera J."/>
            <person name="Fadrosh D."/>
            <person name="Jin S."/>
            <person name="Johri S."/>
            <person name="Kim M."/>
            <person name="Overton L."/>
            <person name="Reardon M."/>
            <person name="Tsitrin T."/>
            <person name="Vuong H."/>
            <person name="Weaver B."/>
            <person name="Ciecko A."/>
            <person name="Tallon L."/>
            <person name="Jackson J."/>
            <person name="Pai G."/>
            <person name="Aken S.V."/>
            <person name="Utterback T."/>
            <person name="Reidmuller S."/>
            <person name="Feldblyum T."/>
            <person name="Hsiao J."/>
            <person name="Zismann V."/>
            <person name="Iobst S."/>
            <person name="de Vazeille A.R."/>
            <person name="Buell C.R."/>
            <person name="Ying K."/>
            <person name="Li Y."/>
            <person name="Lu T."/>
            <person name="Huang Y."/>
            <person name="Zhao Q."/>
            <person name="Feng Q."/>
            <person name="Zhang L."/>
            <person name="Zhu J."/>
            <person name="Weng Q."/>
            <person name="Mu J."/>
            <person name="Lu Y."/>
            <person name="Fan D."/>
            <person name="Liu Y."/>
            <person name="Guan J."/>
            <person name="Zhang Y."/>
            <person name="Yu S."/>
            <person name="Liu X."/>
            <person name="Zhang Y."/>
            <person name="Hong G."/>
            <person name="Han B."/>
            <person name="Choisne N."/>
            <person name="Demange N."/>
            <person name="Orjeda G."/>
            <person name="Samain S."/>
            <person name="Cattolico L."/>
            <person name="Pelletier E."/>
            <person name="Couloux A."/>
            <person name="Segurens B."/>
            <person name="Wincker P."/>
            <person name="D'Hont A."/>
            <person name="Scarpelli C."/>
            <person name="Weissenbach J."/>
            <person name="Salanoubat M."/>
            <person name="Quetier F."/>
            <person name="Yu Y."/>
            <person name="Kim H.R."/>
            <person name="Rambo T."/>
            <person name="Currie J."/>
            <person name="Collura K."/>
            <person name="Luo M."/>
            <person name="Yang T."/>
            <person name="Ammiraju J.S.S."/>
            <person name="Engler F."/>
            <person name="Soderlund C."/>
            <person name="Wing R.A."/>
            <person name="Palmer L.E."/>
            <person name="de la Bastide M."/>
            <person name="Spiegel L."/>
            <person name="Nascimento L."/>
            <person name="Zutavern T."/>
            <person name="O'Shaughnessy A."/>
            <person name="Dike S."/>
            <person name="Dedhia N."/>
            <person name="Preston R."/>
            <person name="Balija V."/>
            <person name="McCombie W.R."/>
            <person name="Chow T."/>
            <person name="Chen H."/>
            <person name="Chung M."/>
            <person name="Chen C."/>
            <person name="Shaw J."/>
            <person name="Wu H."/>
            <person name="Hsiao K."/>
            <person name="Chao Y."/>
            <person name="Chu M."/>
            <person name="Cheng C."/>
            <person name="Hour A."/>
            <person name="Lee P."/>
            <person name="Lin S."/>
            <person name="Lin Y."/>
            <person name="Liou J."/>
            <person name="Liu S."/>
            <person name="Hsing Y."/>
            <person name="Raghuvanshi S."/>
            <person name="Mohanty A."/>
            <person name="Bharti A.K."/>
            <person name="Gaur A."/>
            <person name="Gupta V."/>
            <person name="Kumar D."/>
            <person name="Ravi V."/>
            <person name="Vij S."/>
            <person name="Kapur A."/>
            <person name="Khurana P."/>
            <person name="Khurana P."/>
            <person name="Khurana J.P."/>
            <person name="Tyagi A.K."/>
            <person name="Gaikwad K."/>
            <person name="Singh A."/>
            <person name="Dalal V."/>
            <person name="Srivastava S."/>
            <person name="Dixit A."/>
            <person name="Pal A.K."/>
            <person name="Ghazi I.A."/>
            <person name="Yadav M."/>
            <person name="Pandit A."/>
            <person name="Bhargava A."/>
            <person name="Sureshbabu K."/>
            <person name="Batra K."/>
            <person name="Sharma T.R."/>
            <person name="Mohapatra T."/>
            <person name="Singh N.K."/>
            <person name="Messing J."/>
            <person name="Nelson A.B."/>
            <person name="Fuks G."/>
            <person name="Kavchok S."/>
            <person name="Keizer G."/>
            <person name="Linton E."/>
            <person name="Llaca V."/>
            <person name="Song R."/>
            <person name="Tanyolac B."/>
            <person name="Young S."/>
            <person name="Ho-Il K."/>
            <person name="Hahn J.H."/>
            <person name="Sangsakoo G."/>
            <person name="Vanavichit A."/>
            <person name="de Mattos Luiz.A.T."/>
            <person name="Zimmer P.D."/>
            <person name="Malone G."/>
            <person name="Dellagostin O."/>
            <person name="de Oliveira A.C."/>
            <person name="Bevan M."/>
            <person name="Bancroft I."/>
            <person name="Minx P."/>
            <person name="Cordum H."/>
            <person name="Wilson R."/>
            <person name="Cheng Z."/>
            <person name="Jin W."/>
            <person name="Jiang J."/>
            <person name="Leong S.A."/>
            <person name="Iwama H."/>
            <person name="Gojobori T."/>
            <person name="Itoh T."/>
            <person name="Niimura Y."/>
            <person name="Fujii Y."/>
            <person name="Habara T."/>
            <person name="Sakai H."/>
            <person name="Sato Y."/>
            <person name="Wilson G."/>
            <person name="Kumar K."/>
            <person name="McCouch S."/>
            <person name="Juretic N."/>
            <person name="Hoen D."/>
            <person name="Wright S."/>
            <person name="Bruskiewich R."/>
            <person name="Bureau T."/>
            <person name="Miyao A."/>
            <person name="Hirochika H."/>
            <person name="Nishikawa T."/>
            <person name="Kadowaki K."/>
            <person name="Sugiura M."/>
            <person name="Burr B."/>
            <person name="Sasaki T."/>
        </authorList>
    </citation>
    <scope>NUCLEOTIDE SEQUENCE [LARGE SCALE GENOMIC DNA]</scope>
    <source>
        <strain evidence="3">cv. Nipponbare</strain>
    </source>
</reference>
<dbReference type="AlphaFoldDB" id="A0A0P0W0Q0"/>
<reference evidence="2 3" key="3">
    <citation type="journal article" date="2013" name="Rice">
        <title>Improvement of the Oryza sativa Nipponbare reference genome using next generation sequence and optical map data.</title>
        <authorList>
            <person name="Kawahara Y."/>
            <person name="de la Bastide M."/>
            <person name="Hamilton J.P."/>
            <person name="Kanamori H."/>
            <person name="McCombie W.R."/>
            <person name="Ouyang S."/>
            <person name="Schwartz D.C."/>
            <person name="Tanaka T."/>
            <person name="Wu J."/>
            <person name="Zhou S."/>
            <person name="Childs K.L."/>
            <person name="Davidson R.M."/>
            <person name="Lin H."/>
            <person name="Quesada-Ocampo L."/>
            <person name="Vaillancourt B."/>
            <person name="Sakai H."/>
            <person name="Lee S.S."/>
            <person name="Kim J."/>
            <person name="Numa H."/>
            <person name="Itoh T."/>
            <person name="Buell C.R."/>
            <person name="Matsumoto T."/>
        </authorList>
    </citation>
    <scope>NUCLEOTIDE SEQUENCE [LARGE SCALE GENOMIC DNA]</scope>
    <source>
        <strain evidence="3">cv. Nipponbare</strain>
    </source>
</reference>
<name>A0A0P0W0Q0_ORYSJ</name>
<proteinExistence type="predicted"/>
<reference evidence="2 3" key="2">
    <citation type="journal article" date="2013" name="Plant Cell Physiol.">
        <title>Rice Annotation Project Database (RAP-DB): an integrative and interactive database for rice genomics.</title>
        <authorList>
            <person name="Sakai H."/>
            <person name="Lee S.S."/>
            <person name="Tanaka T."/>
            <person name="Numa H."/>
            <person name="Kim J."/>
            <person name="Kawahara Y."/>
            <person name="Wakimoto H."/>
            <person name="Yang C.C."/>
            <person name="Iwamoto M."/>
            <person name="Abe T."/>
            <person name="Yamada Y."/>
            <person name="Muto A."/>
            <person name="Inokuchi H."/>
            <person name="Ikemura T."/>
            <person name="Matsumoto T."/>
            <person name="Sasaki T."/>
            <person name="Itoh T."/>
        </authorList>
    </citation>
    <scope>NUCLEOTIDE SEQUENCE [LARGE SCALE GENOMIC DNA]</scope>
    <source>
        <strain evidence="3">cv. Nipponbare</strain>
    </source>
</reference>
<dbReference type="Proteomes" id="UP000059680">
    <property type="component" value="Chromosome 3"/>
</dbReference>
<dbReference type="PaxDb" id="39947-A0A0P0W0Q0"/>
<evidence type="ECO:0000313" key="3">
    <source>
        <dbReference type="Proteomes" id="UP000059680"/>
    </source>
</evidence>
<accession>A0A0P0W0Q0</accession>
<sequence length="147" mass="15548">MGRTTDERRQAGRRAAHLTIAAPALVSTVSTATHLVAFELRPPRPRTSSCNAVSSSTTAAACFPSAKAGLTGGGAWPPPPPQAPSLRGIQVIASRAEEHARCHRLAGRSRAGPRPFRRRRQWTRRPPPPHAASPSGARAPPLPPAAR</sequence>
<evidence type="ECO:0000256" key="1">
    <source>
        <dbReference type="SAM" id="MobiDB-lite"/>
    </source>
</evidence>
<gene>
    <name evidence="2" type="ordered locus">Os03g0605550</name>
    <name evidence="2" type="ORF">OSNPB_030605550</name>
</gene>
<organism evidence="2 3">
    <name type="scientific">Oryza sativa subsp. japonica</name>
    <name type="common">Rice</name>
    <dbReference type="NCBI Taxonomy" id="39947"/>
    <lineage>
        <taxon>Eukaryota</taxon>
        <taxon>Viridiplantae</taxon>
        <taxon>Streptophyta</taxon>
        <taxon>Embryophyta</taxon>
        <taxon>Tracheophyta</taxon>
        <taxon>Spermatophyta</taxon>
        <taxon>Magnoliopsida</taxon>
        <taxon>Liliopsida</taxon>
        <taxon>Poales</taxon>
        <taxon>Poaceae</taxon>
        <taxon>BOP clade</taxon>
        <taxon>Oryzoideae</taxon>
        <taxon>Oryzeae</taxon>
        <taxon>Oryzinae</taxon>
        <taxon>Oryza</taxon>
        <taxon>Oryza sativa</taxon>
    </lineage>
</organism>
<dbReference type="InParanoid" id="A0A0P0W0Q0"/>
<evidence type="ECO:0000313" key="2">
    <source>
        <dbReference type="EMBL" id="BAS85224.1"/>
    </source>
</evidence>